<gene>
    <name evidence="1" type="ORF">Mgrana_00609</name>
</gene>
<sequence>MNLEYEEFVSLRKHRPYGGSARAKMSGSDRF</sequence>
<protein>
    <submittedName>
        <fullName evidence="1">Uncharacterized protein</fullName>
    </submittedName>
</protein>
<organism evidence="1 2">
    <name type="scientific">Meiothermus granaticius NBRC 107808</name>
    <dbReference type="NCBI Taxonomy" id="1227551"/>
    <lineage>
        <taxon>Bacteria</taxon>
        <taxon>Thermotogati</taxon>
        <taxon>Deinococcota</taxon>
        <taxon>Deinococci</taxon>
        <taxon>Thermales</taxon>
        <taxon>Thermaceae</taxon>
        <taxon>Meiothermus</taxon>
    </lineage>
</organism>
<comment type="caution">
    <text evidence="1">The sequence shown here is derived from an EMBL/GenBank/DDBJ whole genome shotgun (WGS) entry which is preliminary data.</text>
</comment>
<keyword evidence="2" id="KW-1185">Reference proteome</keyword>
<evidence type="ECO:0000313" key="2">
    <source>
        <dbReference type="Proteomes" id="UP000266178"/>
    </source>
</evidence>
<dbReference type="EMBL" id="QWLB01000005">
    <property type="protein sequence ID" value="RIH93555.1"/>
    <property type="molecule type" value="Genomic_DNA"/>
</dbReference>
<name>A0A399FCU8_9DEIN</name>
<proteinExistence type="predicted"/>
<accession>A0A399FCU8</accession>
<evidence type="ECO:0000313" key="1">
    <source>
        <dbReference type="EMBL" id="RIH93555.1"/>
    </source>
</evidence>
<dbReference type="AlphaFoldDB" id="A0A399FCU8"/>
<reference evidence="1 2" key="1">
    <citation type="submission" date="2018-08" db="EMBL/GenBank/DDBJ databases">
        <title>Meiothermus granaticius genome AF-68 sequencing project.</title>
        <authorList>
            <person name="Da Costa M.S."/>
            <person name="Albuquerque L."/>
            <person name="Raposo P."/>
            <person name="Froufe H.J.C."/>
            <person name="Barroso C.S."/>
            <person name="Egas C."/>
        </authorList>
    </citation>
    <scope>NUCLEOTIDE SEQUENCE [LARGE SCALE GENOMIC DNA]</scope>
    <source>
        <strain evidence="1 2">AF-68</strain>
    </source>
</reference>
<dbReference type="Proteomes" id="UP000266178">
    <property type="component" value="Unassembled WGS sequence"/>
</dbReference>